<evidence type="ECO:0000313" key="3">
    <source>
        <dbReference type="Proteomes" id="UP000057158"/>
    </source>
</evidence>
<protein>
    <submittedName>
        <fullName evidence="2">Uncharacterized protein</fullName>
    </submittedName>
</protein>
<feature type="chain" id="PRO_5005787564" evidence="1">
    <location>
        <begin position="18"/>
        <end position="225"/>
    </location>
</feature>
<dbReference type="EMBL" id="CP010802">
    <property type="protein sequence ID" value="ALC16213.1"/>
    <property type="molecule type" value="Genomic_DNA"/>
</dbReference>
<evidence type="ECO:0000256" key="1">
    <source>
        <dbReference type="SAM" id="SignalP"/>
    </source>
</evidence>
<organism evidence="2 3">
    <name type="scientific">Desulfuromonas soudanensis</name>
    <dbReference type="NCBI Taxonomy" id="1603606"/>
    <lineage>
        <taxon>Bacteria</taxon>
        <taxon>Pseudomonadati</taxon>
        <taxon>Thermodesulfobacteriota</taxon>
        <taxon>Desulfuromonadia</taxon>
        <taxon>Desulfuromonadales</taxon>
        <taxon>Desulfuromonadaceae</taxon>
        <taxon>Desulfuromonas</taxon>
    </lineage>
</organism>
<name>A0A0M3QFK2_9BACT</name>
<keyword evidence="1" id="KW-0732">Signal</keyword>
<proteinExistence type="predicted"/>
<dbReference type="KEGG" id="des:DSOUD_1434"/>
<keyword evidence="3" id="KW-1185">Reference proteome</keyword>
<evidence type="ECO:0000313" key="2">
    <source>
        <dbReference type="EMBL" id="ALC16213.1"/>
    </source>
</evidence>
<dbReference type="RefSeq" id="WP_157671786.1">
    <property type="nucleotide sequence ID" value="NZ_CP010802.1"/>
</dbReference>
<feature type="signal peptide" evidence="1">
    <location>
        <begin position="1"/>
        <end position="17"/>
    </location>
</feature>
<dbReference type="Proteomes" id="UP000057158">
    <property type="component" value="Chromosome"/>
</dbReference>
<accession>A0A0M3QFK2</accession>
<dbReference type="AlphaFoldDB" id="A0A0M3QFK2"/>
<sequence>MLRCLLYLVLLPISVHAAQRTISIRPVTIQVVDQETRKPLEGVPVFYSLHTVVFQRYVFFVIPNIEPEIGPKLAYKARAITDKDGKVRFHAKDFLLPKNERFVGEEIFVNIDADMTNRMAEISQHSLEYYYSEGRVRRIDSVDNLDIVSRYVMTGTKEERNQVLSNPAANYSGAVLVSMVRPDSRQVGVDRVRFGSDESLILIYAGDTLDKSDDFIVAEVHKKNR</sequence>
<dbReference type="PATRIC" id="fig|1603606.3.peg.1564"/>
<gene>
    <name evidence="2" type="ORF">DSOUD_1434</name>
</gene>
<reference evidence="2 3" key="1">
    <citation type="submission" date="2015-07" db="EMBL/GenBank/DDBJ databases">
        <title>Isolation and Genomic Characterization of a Novel Halophilic Metal-Reducing Deltaproteobacterium from the Deep Subsurface.</title>
        <authorList>
            <person name="Badalamenti J.P."/>
            <person name="Summers Z.M."/>
            <person name="Gralnick J.A."/>
            <person name="Bond D.R."/>
        </authorList>
    </citation>
    <scope>NUCLEOTIDE SEQUENCE [LARGE SCALE GENOMIC DNA]</scope>
    <source>
        <strain evidence="2 3">WTL</strain>
    </source>
</reference>